<evidence type="ECO:0000256" key="1">
    <source>
        <dbReference type="SAM" id="SignalP"/>
    </source>
</evidence>
<reference evidence="2" key="1">
    <citation type="submission" date="2022-07" db="EMBL/GenBank/DDBJ databases">
        <authorList>
            <person name="Wu T."/>
        </authorList>
    </citation>
    <scope>NUCLEOTIDE SEQUENCE</scope>
    <source>
        <strain evidence="2">SD-1</strain>
    </source>
</reference>
<gene>
    <name evidence="2" type="ORF">NL394_15300</name>
</gene>
<accession>A0AAX3EEP7</accession>
<name>A0AAX3EEP7_PAEUR</name>
<organism evidence="2 3">
    <name type="scientific">Paenarthrobacter ureafaciens</name>
    <dbReference type="NCBI Taxonomy" id="37931"/>
    <lineage>
        <taxon>Bacteria</taxon>
        <taxon>Bacillati</taxon>
        <taxon>Actinomycetota</taxon>
        <taxon>Actinomycetes</taxon>
        <taxon>Micrococcales</taxon>
        <taxon>Micrococcaceae</taxon>
        <taxon>Paenarthrobacter</taxon>
    </lineage>
</organism>
<feature type="chain" id="PRO_5043926179" evidence="1">
    <location>
        <begin position="25"/>
        <end position="204"/>
    </location>
</feature>
<keyword evidence="1" id="KW-0732">Signal</keyword>
<dbReference type="AlphaFoldDB" id="A0AAX3EEP7"/>
<dbReference type="RefSeq" id="WP_139126838.1">
    <property type="nucleotide sequence ID" value="NZ_CP043010.1"/>
</dbReference>
<evidence type="ECO:0000313" key="2">
    <source>
        <dbReference type="EMBL" id="UYV96416.1"/>
    </source>
</evidence>
<dbReference type="Proteomes" id="UP001163293">
    <property type="component" value="Chromosome"/>
</dbReference>
<proteinExistence type="predicted"/>
<sequence length="204" mass="22092">MKKALRIAAGTFLLMLGIVSPAVAASDAPVTPPGEDAIEEYSKNVGVDFLEKQKKLSEFKYWITQVPGIYDAGYVEQVNDAESLSVKALWKGLSPLRETVANEGRKRGIMVTFSERPYSVPEIDAAAEALIKNDKAFEPLGFKIASIGGVGDDAGEIAIADTPSRMKTACWRHLSGLLWRTWHATLPSCLSKSLMESSPVPPLA</sequence>
<evidence type="ECO:0000313" key="3">
    <source>
        <dbReference type="Proteomes" id="UP001163293"/>
    </source>
</evidence>
<keyword evidence="3" id="KW-1185">Reference proteome</keyword>
<protein>
    <submittedName>
        <fullName evidence="2">Uncharacterized protein</fullName>
    </submittedName>
</protein>
<dbReference type="EMBL" id="CP101185">
    <property type="protein sequence ID" value="UYV96416.1"/>
    <property type="molecule type" value="Genomic_DNA"/>
</dbReference>
<feature type="signal peptide" evidence="1">
    <location>
        <begin position="1"/>
        <end position="24"/>
    </location>
</feature>